<dbReference type="Pfam" id="PF05119">
    <property type="entry name" value="Terminase_4"/>
    <property type="match status" value="1"/>
</dbReference>
<evidence type="ECO:0000313" key="2">
    <source>
        <dbReference type="Proteomes" id="UP000500741"/>
    </source>
</evidence>
<dbReference type="RefSeq" id="WP_166010191.1">
    <property type="nucleotide sequence ID" value="NZ_CP049888.1"/>
</dbReference>
<dbReference type="AlphaFoldDB" id="A0A6G8B061"/>
<accession>A0A6G8B061</accession>
<name>A0A6G8B061_9LACO</name>
<dbReference type="NCBIfam" id="TIGR01558">
    <property type="entry name" value="sm_term_P27"/>
    <property type="match status" value="1"/>
</dbReference>
<dbReference type="InterPro" id="IPR006448">
    <property type="entry name" value="Phage_term_ssu_P27"/>
</dbReference>
<organism evidence="1 2">
    <name type="scientific">Weissella coleopterorum</name>
    <dbReference type="NCBI Taxonomy" id="2714949"/>
    <lineage>
        <taxon>Bacteria</taxon>
        <taxon>Bacillati</taxon>
        <taxon>Bacillota</taxon>
        <taxon>Bacilli</taxon>
        <taxon>Lactobacillales</taxon>
        <taxon>Lactobacillaceae</taxon>
        <taxon>Weissella</taxon>
    </lineage>
</organism>
<protein>
    <submittedName>
        <fullName evidence="1">Phage terminase small subunit P27 family</fullName>
    </submittedName>
</protein>
<proteinExistence type="predicted"/>
<dbReference type="Proteomes" id="UP000500741">
    <property type="component" value="Chromosome"/>
</dbReference>
<gene>
    <name evidence="1" type="ORF">G7084_03800</name>
</gene>
<dbReference type="EMBL" id="CP049888">
    <property type="protein sequence ID" value="QIL50513.1"/>
    <property type="molecule type" value="Genomic_DNA"/>
</dbReference>
<dbReference type="KEGG" id="wco:G7084_03800"/>
<reference evidence="1 2" key="1">
    <citation type="submission" date="2020-03" db="EMBL/GenBank/DDBJ databases">
        <title>Weissella sp. nov., isolated from Cybister lewisianus.</title>
        <authorList>
            <person name="Hyun D.-W."/>
            <person name="Bae J.-W."/>
        </authorList>
    </citation>
    <scope>NUCLEOTIDE SEQUENCE [LARGE SCALE GENOMIC DNA]</scope>
    <source>
        <strain evidence="1 2">HDW19</strain>
    </source>
</reference>
<evidence type="ECO:0000313" key="1">
    <source>
        <dbReference type="EMBL" id="QIL50513.1"/>
    </source>
</evidence>
<keyword evidence="2" id="KW-1185">Reference proteome</keyword>
<sequence length="142" mass="15725">MEQHKVIPLKKNDKISETLEAGEDTTEFRNFVAPDDISESARKTFYSVKRFLNKMGTLNSADIYLVAGFARYSDMANEINNIISEEGYSPSDNNGKLSAHPLLKEARAADTLAMKYADKLGITPEARTAIMAESNKSGKDKT</sequence>